<comment type="caution">
    <text evidence="2">The sequence shown here is derived from an EMBL/GenBank/DDBJ whole genome shotgun (WGS) entry which is preliminary data.</text>
</comment>
<evidence type="ECO:0000313" key="3">
    <source>
        <dbReference type="Proteomes" id="UP001351900"/>
    </source>
</evidence>
<dbReference type="Proteomes" id="UP001351900">
    <property type="component" value="Unassembled WGS sequence"/>
</dbReference>
<accession>A0ABU7V7E4</accession>
<gene>
    <name evidence="2" type="ORF">V2V91_10710</name>
</gene>
<sequence>MRRQPLGADQVEQAATLYSHGFSIAAIASYLDTSYNNVRQNLERRGIERRSRGGSRPAADRTHARTVNVQHGMTAVLLYTAGGPLEAVAAAAGVSTSAVREYLADAGVPIRPRGRSSRHHRKS</sequence>
<feature type="region of interest" description="Disordered" evidence="1">
    <location>
        <begin position="42"/>
        <end position="67"/>
    </location>
</feature>
<feature type="compositionally biased region" description="Basic and acidic residues" evidence="1">
    <location>
        <begin position="42"/>
        <end position="51"/>
    </location>
</feature>
<organism evidence="2 3">
    <name type="scientific">Microbacterium schleiferi</name>
    <dbReference type="NCBI Taxonomy" id="69362"/>
    <lineage>
        <taxon>Bacteria</taxon>
        <taxon>Bacillati</taxon>
        <taxon>Actinomycetota</taxon>
        <taxon>Actinomycetes</taxon>
        <taxon>Micrococcales</taxon>
        <taxon>Microbacteriaceae</taxon>
        <taxon>Microbacterium</taxon>
    </lineage>
</organism>
<keyword evidence="3" id="KW-1185">Reference proteome</keyword>
<dbReference type="RefSeq" id="WP_331791821.1">
    <property type="nucleotide sequence ID" value="NZ_BAAAUO010000011.1"/>
</dbReference>
<dbReference type="Gene3D" id="1.10.10.60">
    <property type="entry name" value="Homeodomain-like"/>
    <property type="match status" value="1"/>
</dbReference>
<name>A0ABU7V7E4_9MICO</name>
<reference evidence="2 3" key="1">
    <citation type="submission" date="2024-01" db="EMBL/GenBank/DDBJ databases">
        <title>the genome sequence of strain Microbacterium schleiferi NBRC 15075.</title>
        <authorList>
            <person name="Ding Y."/>
            <person name="Zhang G."/>
        </authorList>
    </citation>
    <scope>NUCLEOTIDE SEQUENCE [LARGE SCALE GENOMIC DNA]</scope>
    <source>
        <strain evidence="2 3">NBRC 15075</strain>
    </source>
</reference>
<proteinExistence type="predicted"/>
<evidence type="ECO:0000313" key="2">
    <source>
        <dbReference type="EMBL" id="MEF2255599.1"/>
    </source>
</evidence>
<dbReference type="EMBL" id="JAZHOV010000005">
    <property type="protein sequence ID" value="MEF2255599.1"/>
    <property type="molecule type" value="Genomic_DNA"/>
</dbReference>
<evidence type="ECO:0000256" key="1">
    <source>
        <dbReference type="SAM" id="MobiDB-lite"/>
    </source>
</evidence>
<protein>
    <submittedName>
        <fullName evidence="2">Uncharacterized protein</fullName>
    </submittedName>
</protein>